<dbReference type="InterPro" id="IPR002509">
    <property type="entry name" value="NODB_dom"/>
</dbReference>
<evidence type="ECO:0000313" key="5">
    <source>
        <dbReference type="Proteomes" id="UP000310541"/>
    </source>
</evidence>
<organism evidence="4 5">
    <name type="scientific">Guptibacillus hwajinpoensis</name>
    <dbReference type="NCBI Taxonomy" id="208199"/>
    <lineage>
        <taxon>Bacteria</taxon>
        <taxon>Bacillati</taxon>
        <taxon>Bacillota</taxon>
        <taxon>Bacilli</taxon>
        <taxon>Bacillales</taxon>
        <taxon>Guptibacillaceae</taxon>
        <taxon>Guptibacillus</taxon>
    </lineage>
</organism>
<dbReference type="Gene3D" id="3.40.50.12090">
    <property type="match status" value="2"/>
</dbReference>
<dbReference type="RefSeq" id="WP_136946940.1">
    <property type="nucleotide sequence ID" value="NZ_SWFM01000002.1"/>
</dbReference>
<feature type="domain" description="NodB homology" evidence="3">
    <location>
        <begin position="410"/>
        <end position="582"/>
    </location>
</feature>
<dbReference type="Pfam" id="PF01522">
    <property type="entry name" value="Polysacc_deac_1"/>
    <property type="match status" value="1"/>
</dbReference>
<dbReference type="PANTHER" id="PTHR34216">
    <property type="match status" value="1"/>
</dbReference>
<dbReference type="CDD" id="cd10966">
    <property type="entry name" value="CE4_yadE_5s"/>
    <property type="match status" value="1"/>
</dbReference>
<dbReference type="EMBL" id="SWFM01000002">
    <property type="protein sequence ID" value="TKD70866.1"/>
    <property type="molecule type" value="Genomic_DNA"/>
</dbReference>
<dbReference type="Pfam" id="PF04122">
    <property type="entry name" value="CW_binding_2"/>
    <property type="match status" value="3"/>
</dbReference>
<gene>
    <name evidence="4" type="ORF">FBF83_09645</name>
</gene>
<feature type="signal peptide" evidence="2">
    <location>
        <begin position="1"/>
        <end position="27"/>
    </location>
</feature>
<keyword evidence="1 2" id="KW-0732">Signal</keyword>
<dbReference type="PANTHER" id="PTHR34216:SF7">
    <property type="entry name" value="POLY-BETA-1,6-N-ACETYL-D-GLUCOSAMINE N-DEACETYLASE"/>
    <property type="match status" value="1"/>
</dbReference>
<comment type="caution">
    <text evidence="4">The sequence shown here is derived from an EMBL/GenBank/DDBJ whole genome shotgun (WGS) entry which is preliminary data.</text>
</comment>
<dbReference type="AlphaFoldDB" id="A0A4U1MK06"/>
<feature type="chain" id="PRO_5021027151" description="NodB homology domain-containing protein" evidence="2">
    <location>
        <begin position="28"/>
        <end position="582"/>
    </location>
</feature>
<dbReference type="InterPro" id="IPR011330">
    <property type="entry name" value="Glyco_hydro/deAcase_b/a-brl"/>
</dbReference>
<accession>A0A4U1MK06</accession>
<proteinExistence type="predicted"/>
<dbReference type="PROSITE" id="PS51677">
    <property type="entry name" value="NODB"/>
    <property type="match status" value="1"/>
</dbReference>
<evidence type="ECO:0000313" key="4">
    <source>
        <dbReference type="EMBL" id="TKD70866.1"/>
    </source>
</evidence>
<sequence>MKKKYLFIALVFLCMNVFILSANNADAASLNVDRLAGETRLHTAIEISNKGWPEGVDNKERAVILARADKPADALSAAGLSGVKDAPILLSYPSKLNEIVLDELSRLGAAKVYVLGGTSAISENVVTQLKNANFDVERIEGKNRFETAVEINRAAGLEQSEHAYLVNGVTVADALSASSSSAINETPIYLTTKDTIPAELPETIKEITIVGGNAVVSTSLEKELKNRNVIVNRIAGSNRFETNLELIKTTENPKKNILFVRGISSKSGAEDYPDAVTAGGLAQRMNATVFLLHPKGSNQDKAVKNYLKQQNYNAYILGGLNAVPDTPLNKIGIQIPAYAEEVPVLTYHHVLEKQDLRDYHYVGTGKLNNMVTLLDQFEKQMNLLDEKGYQTITLKEFESFIKGVKHVPENSVLLTFDDGQKNNYIRAYPVLKKYGFTAVEFLVTSRVTEETVPFNTDTNQFLSWDEVNDGSDVFEYGSHTHSYHSRETDTRLPYLLSKSKDKIKKDIQKSIDLIGKSTNAFAYPYGAYNSTSIQALNELNVDMAFTVKSGNVKPGDNLLEIKRQSIRPYHSMKDFERIIEVN</sequence>
<dbReference type="Gene3D" id="3.20.20.370">
    <property type="entry name" value="Glycoside hydrolase/deacetylase"/>
    <property type="match status" value="1"/>
</dbReference>
<name>A0A4U1MK06_9BACL</name>
<dbReference type="OrthoDB" id="9778320at2"/>
<dbReference type="GO" id="GO:0016810">
    <property type="term" value="F:hydrolase activity, acting on carbon-nitrogen (but not peptide) bonds"/>
    <property type="evidence" value="ECO:0007669"/>
    <property type="project" value="InterPro"/>
</dbReference>
<dbReference type="GO" id="GO:0005975">
    <property type="term" value="P:carbohydrate metabolic process"/>
    <property type="evidence" value="ECO:0007669"/>
    <property type="project" value="InterPro"/>
</dbReference>
<dbReference type="InterPro" id="IPR007253">
    <property type="entry name" value="Cell_wall-bd_2"/>
</dbReference>
<evidence type="ECO:0000259" key="3">
    <source>
        <dbReference type="PROSITE" id="PS51677"/>
    </source>
</evidence>
<reference evidence="4 5" key="1">
    <citation type="submission" date="2019-04" db="EMBL/GenBank/DDBJ databases">
        <title>Genome sequence of Bacillus hwajinpoensis strain Y2.</title>
        <authorList>
            <person name="Fair J.L."/>
            <person name="Maclea K.S."/>
        </authorList>
    </citation>
    <scope>NUCLEOTIDE SEQUENCE [LARGE SCALE GENOMIC DNA]</scope>
    <source>
        <strain evidence="4 5">Y2</strain>
    </source>
</reference>
<dbReference type="InterPro" id="IPR051398">
    <property type="entry name" value="Polysacch_Deacetylase"/>
</dbReference>
<protein>
    <recommendedName>
        <fullName evidence="3">NodB homology domain-containing protein</fullName>
    </recommendedName>
</protein>
<evidence type="ECO:0000256" key="2">
    <source>
        <dbReference type="SAM" id="SignalP"/>
    </source>
</evidence>
<evidence type="ECO:0000256" key="1">
    <source>
        <dbReference type="ARBA" id="ARBA00022729"/>
    </source>
</evidence>
<dbReference type="SUPFAM" id="SSF88713">
    <property type="entry name" value="Glycoside hydrolase/deacetylase"/>
    <property type="match status" value="1"/>
</dbReference>
<dbReference type="Proteomes" id="UP000310541">
    <property type="component" value="Unassembled WGS sequence"/>
</dbReference>